<dbReference type="EMBL" id="JACIEV010000001">
    <property type="protein sequence ID" value="MBB4152704.1"/>
    <property type="molecule type" value="Genomic_DNA"/>
</dbReference>
<accession>A0A840FA97</accession>
<protein>
    <recommendedName>
        <fullName evidence="2">Putative auto-transporter adhesin head GIN domain-containing protein</fullName>
    </recommendedName>
</protein>
<dbReference type="Gene3D" id="2.160.20.120">
    <property type="match status" value="1"/>
</dbReference>
<dbReference type="Proteomes" id="UP000529795">
    <property type="component" value="Unassembled WGS sequence"/>
</dbReference>
<keyword evidence="4" id="KW-1185">Reference proteome</keyword>
<dbReference type="RefSeq" id="WP_183982331.1">
    <property type="nucleotide sequence ID" value="NZ_JACIEV010000001.1"/>
</dbReference>
<keyword evidence="1" id="KW-0732">Signal</keyword>
<organism evidence="3 4">
    <name type="scientific">Sphingomonas jinjuensis</name>
    <dbReference type="NCBI Taxonomy" id="535907"/>
    <lineage>
        <taxon>Bacteria</taxon>
        <taxon>Pseudomonadati</taxon>
        <taxon>Pseudomonadota</taxon>
        <taxon>Alphaproteobacteria</taxon>
        <taxon>Sphingomonadales</taxon>
        <taxon>Sphingomonadaceae</taxon>
        <taxon>Sphingomonas</taxon>
    </lineage>
</organism>
<evidence type="ECO:0000313" key="4">
    <source>
        <dbReference type="Proteomes" id="UP000529795"/>
    </source>
</evidence>
<sequence length="231" mass="23324">MRRVLILASLASLAAASPALAEQRSYPLSGFTSVGVGGADAVKVRVGGGYSVRAEGLPADLADLKIERKGDAIDIRRERGQWQRRGAKPVTVFVTMPRIEGANVGGSGSLDIDRADAKAFEANVGGSGMIAIGQLASNEATFNIGGSGSIRAAGRVNDLSVSIGGSGDVAAPTLTAAKADVTVAGSGSVRARVVGDADVTITGSGDVDLGPDARCDVTKMGSGRVTCRRRG</sequence>
<feature type="domain" description="Putative auto-transporter adhesin head GIN" evidence="2">
    <location>
        <begin position="31"/>
        <end position="208"/>
    </location>
</feature>
<name>A0A840FA97_9SPHN</name>
<evidence type="ECO:0000259" key="2">
    <source>
        <dbReference type="Pfam" id="PF10988"/>
    </source>
</evidence>
<proteinExistence type="predicted"/>
<feature type="signal peptide" evidence="1">
    <location>
        <begin position="1"/>
        <end position="21"/>
    </location>
</feature>
<reference evidence="3 4" key="1">
    <citation type="submission" date="2020-08" db="EMBL/GenBank/DDBJ databases">
        <title>Genomic Encyclopedia of Type Strains, Phase IV (KMG-IV): sequencing the most valuable type-strain genomes for metagenomic binning, comparative biology and taxonomic classification.</title>
        <authorList>
            <person name="Goeker M."/>
        </authorList>
    </citation>
    <scope>NUCLEOTIDE SEQUENCE [LARGE SCALE GENOMIC DNA]</scope>
    <source>
        <strain evidence="3 4">YC6723</strain>
    </source>
</reference>
<dbReference type="AlphaFoldDB" id="A0A840FA97"/>
<gene>
    <name evidence="3" type="ORF">GGQ80_000580</name>
</gene>
<evidence type="ECO:0000313" key="3">
    <source>
        <dbReference type="EMBL" id="MBB4152704.1"/>
    </source>
</evidence>
<comment type="caution">
    <text evidence="3">The sequence shown here is derived from an EMBL/GenBank/DDBJ whole genome shotgun (WGS) entry which is preliminary data.</text>
</comment>
<feature type="chain" id="PRO_5032829762" description="Putative auto-transporter adhesin head GIN domain-containing protein" evidence="1">
    <location>
        <begin position="22"/>
        <end position="231"/>
    </location>
</feature>
<evidence type="ECO:0000256" key="1">
    <source>
        <dbReference type="SAM" id="SignalP"/>
    </source>
</evidence>
<dbReference type="InterPro" id="IPR021255">
    <property type="entry name" value="DUF2807"/>
</dbReference>
<dbReference type="Pfam" id="PF10988">
    <property type="entry name" value="DUF2807"/>
    <property type="match status" value="1"/>
</dbReference>